<keyword evidence="4" id="KW-0446">Lipid-binding</keyword>
<dbReference type="VEuPathDB" id="VectorBase:PPAPM1_001800"/>
<organism evidence="5 6">
    <name type="scientific">Phlebotomus papatasi</name>
    <name type="common">Sandfly</name>
    <dbReference type="NCBI Taxonomy" id="29031"/>
    <lineage>
        <taxon>Eukaryota</taxon>
        <taxon>Metazoa</taxon>
        <taxon>Ecdysozoa</taxon>
        <taxon>Arthropoda</taxon>
        <taxon>Hexapoda</taxon>
        <taxon>Insecta</taxon>
        <taxon>Pterygota</taxon>
        <taxon>Neoptera</taxon>
        <taxon>Endopterygota</taxon>
        <taxon>Diptera</taxon>
        <taxon>Nematocera</taxon>
        <taxon>Psychodoidea</taxon>
        <taxon>Psychodidae</taxon>
        <taxon>Phlebotomus</taxon>
        <taxon>Phlebotomus</taxon>
    </lineage>
</organism>
<dbReference type="Pfam" id="PF00887">
    <property type="entry name" value="ACBP"/>
    <property type="match status" value="1"/>
</dbReference>
<dbReference type="Gene3D" id="1.20.80.10">
    <property type="match status" value="1"/>
</dbReference>
<accession>A0A1B0DJU7</accession>
<dbReference type="PROSITE" id="PS51228">
    <property type="entry name" value="ACB_2"/>
    <property type="match status" value="1"/>
</dbReference>
<keyword evidence="3" id="KW-0040">ANK repeat</keyword>
<evidence type="ECO:0000256" key="4">
    <source>
        <dbReference type="ARBA" id="ARBA00023121"/>
    </source>
</evidence>
<protein>
    <recommendedName>
        <fullName evidence="1">Acyl-CoA-binding domain-containing protein 6</fullName>
    </recommendedName>
</protein>
<dbReference type="PANTHER" id="PTHR24119:SF0">
    <property type="entry name" value="ACYL-COA-BINDING DOMAIN-CONTAINING PROTEIN 6"/>
    <property type="match status" value="1"/>
</dbReference>
<evidence type="ECO:0000313" key="5">
    <source>
        <dbReference type="EnsemblMetazoa" id="PPAI008521-PA"/>
    </source>
</evidence>
<dbReference type="GO" id="GO:0000062">
    <property type="term" value="F:fatty-acyl-CoA binding"/>
    <property type="evidence" value="ECO:0007669"/>
    <property type="project" value="InterPro"/>
</dbReference>
<evidence type="ECO:0000256" key="3">
    <source>
        <dbReference type="ARBA" id="ARBA00023043"/>
    </source>
</evidence>
<dbReference type="AlphaFoldDB" id="A0A1B0DJU7"/>
<dbReference type="InterPro" id="IPR035984">
    <property type="entry name" value="Acyl-CoA-binding_sf"/>
</dbReference>
<dbReference type="PROSITE" id="PS50088">
    <property type="entry name" value="ANK_REPEAT"/>
    <property type="match status" value="1"/>
</dbReference>
<dbReference type="SUPFAM" id="SSF47027">
    <property type="entry name" value="Acyl-CoA binding protein"/>
    <property type="match status" value="1"/>
</dbReference>
<dbReference type="Gene3D" id="1.25.40.20">
    <property type="entry name" value="Ankyrin repeat-containing domain"/>
    <property type="match status" value="1"/>
</dbReference>
<dbReference type="InterPro" id="IPR036770">
    <property type="entry name" value="Ankyrin_rpt-contain_sf"/>
</dbReference>
<dbReference type="InterPro" id="IPR002110">
    <property type="entry name" value="Ankyrin_rpt"/>
</dbReference>
<evidence type="ECO:0000313" key="6">
    <source>
        <dbReference type="Proteomes" id="UP000092462"/>
    </source>
</evidence>
<reference evidence="5" key="1">
    <citation type="submission" date="2022-08" db="UniProtKB">
        <authorList>
            <consortium name="EnsemblMetazoa"/>
        </authorList>
    </citation>
    <scope>IDENTIFICATION</scope>
    <source>
        <strain evidence="5">Israel</strain>
    </source>
</reference>
<proteinExistence type="predicted"/>
<dbReference type="Pfam" id="PF12796">
    <property type="entry name" value="Ank_2"/>
    <property type="match status" value="1"/>
</dbReference>
<keyword evidence="2" id="KW-0677">Repeat</keyword>
<dbReference type="SUPFAM" id="SSF48403">
    <property type="entry name" value="Ankyrin repeat"/>
    <property type="match status" value="1"/>
</dbReference>
<dbReference type="PROSITE" id="PS50297">
    <property type="entry name" value="ANK_REP_REGION"/>
    <property type="match status" value="1"/>
</dbReference>
<name>A0A1B0DJU7_PHLPP</name>
<dbReference type="PRINTS" id="PR00689">
    <property type="entry name" value="ACOABINDINGP"/>
</dbReference>
<dbReference type="Proteomes" id="UP000092462">
    <property type="component" value="Unassembled WGS sequence"/>
</dbReference>
<dbReference type="InterPro" id="IPR000582">
    <property type="entry name" value="Acyl-CoA-binding_protein"/>
</dbReference>
<keyword evidence="6" id="KW-1185">Reference proteome</keyword>
<dbReference type="VEuPathDB" id="VectorBase:PPAI008521"/>
<dbReference type="InterPro" id="IPR014352">
    <property type="entry name" value="FERM/acyl-CoA-bd_prot_sf"/>
</dbReference>
<dbReference type="EnsemblMetazoa" id="PPAI008521-RA">
    <property type="protein sequence ID" value="PPAI008521-PA"/>
    <property type="gene ID" value="PPAI008521"/>
</dbReference>
<dbReference type="PANTHER" id="PTHR24119">
    <property type="entry name" value="ACYL-COA-BINDING DOMAIN-CONTAINING PROTEIN 6"/>
    <property type="match status" value="1"/>
</dbReference>
<evidence type="ECO:0000256" key="1">
    <source>
        <dbReference type="ARBA" id="ARBA00018419"/>
    </source>
</evidence>
<evidence type="ECO:0000256" key="2">
    <source>
        <dbReference type="ARBA" id="ARBA00022737"/>
    </source>
</evidence>
<dbReference type="EMBL" id="AJVK01001088">
    <property type="status" value="NOT_ANNOTATED_CDS"/>
    <property type="molecule type" value="Genomic_DNA"/>
</dbReference>
<sequence length="293" mass="32799">MASTKNAYKLFVGNIPWTGYGFVSVNKEALDNVESKQQHVLEGYNLNVEKSSHDLDFSDEEGGELGKTFSVAAKYVAGNVDKFDEGELLELYGWYKQSTSGNCEGNRPGIFQLAKRAKWDAWNKVRFTPQDQAMEKYVELVKVKCPELTSSTETATNSWVSVSTLKPDHDDILEEDKTIFDHVQEQNFEKFIQALGDCPDVNELDDNGLSLIHWAADRGQDEMLRLLLKRPEVNVNVLDEDGQTPLHYAAFCGHQKCAEVLLDAGADTKIKDGQGQSCFDVAYSDAIRSLLTK</sequence>
<dbReference type="SMART" id="SM00248">
    <property type="entry name" value="ANK"/>
    <property type="match status" value="2"/>
</dbReference>